<accession>A0A1Y3E305</accession>
<organism evidence="3 4">
    <name type="scientific">Trichinella nativa</name>
    <dbReference type="NCBI Taxonomy" id="6335"/>
    <lineage>
        <taxon>Eukaryota</taxon>
        <taxon>Metazoa</taxon>
        <taxon>Ecdysozoa</taxon>
        <taxon>Nematoda</taxon>
        <taxon>Enoplea</taxon>
        <taxon>Dorylaimia</taxon>
        <taxon>Trichinellida</taxon>
        <taxon>Trichinellidae</taxon>
        <taxon>Trichinella</taxon>
    </lineage>
</organism>
<dbReference type="Pfam" id="PF00227">
    <property type="entry name" value="Proteasome"/>
    <property type="match status" value="1"/>
</dbReference>
<dbReference type="AlphaFoldDB" id="A0A1Y3E305"/>
<sequence>MQVNTQRYGRRPFGVGLLIVGYDNFGPHIYQSCPSANVYDCKAMAMGARSQSARTYLEKHLSEIANTNLNSLIEHALIALRETLPNELSLSKKNTSLAVVGEGTPFIVYDDDAVEPFLQNIVNVPSSISGGRVERIEEDRPT</sequence>
<dbReference type="Proteomes" id="UP000243006">
    <property type="component" value="Unassembled WGS sequence"/>
</dbReference>
<evidence type="ECO:0000313" key="3">
    <source>
        <dbReference type="EMBL" id="OUC39482.1"/>
    </source>
</evidence>
<keyword evidence="1 2" id="KW-0647">Proteasome</keyword>
<dbReference type="GO" id="GO:0051603">
    <property type="term" value="P:proteolysis involved in protein catabolic process"/>
    <property type="evidence" value="ECO:0007669"/>
    <property type="project" value="InterPro"/>
</dbReference>
<comment type="caution">
    <text evidence="3">The sequence shown here is derived from an EMBL/GenBank/DDBJ whole genome shotgun (WGS) entry which is preliminary data.</text>
</comment>
<dbReference type="EMBL" id="LVZM01024165">
    <property type="protein sequence ID" value="OUC39482.1"/>
    <property type="molecule type" value="Genomic_DNA"/>
</dbReference>
<dbReference type="PANTHER" id="PTHR11599">
    <property type="entry name" value="PROTEASOME SUBUNIT ALPHA/BETA"/>
    <property type="match status" value="1"/>
</dbReference>
<dbReference type="PROSITE" id="PS51475">
    <property type="entry name" value="PROTEASOME_ALPHA_2"/>
    <property type="match status" value="1"/>
</dbReference>
<dbReference type="InterPro" id="IPR050115">
    <property type="entry name" value="Proteasome_alpha"/>
</dbReference>
<dbReference type="Gene3D" id="3.60.20.10">
    <property type="entry name" value="Glutamine Phosphoribosylpyrophosphate, subunit 1, domain 1"/>
    <property type="match status" value="1"/>
</dbReference>
<dbReference type="InterPro" id="IPR023332">
    <property type="entry name" value="Proteasome_alpha-type"/>
</dbReference>
<protein>
    <submittedName>
        <fullName evidence="3">Multicatalytic endopeptidase domain protein</fullName>
    </submittedName>
</protein>
<evidence type="ECO:0000256" key="1">
    <source>
        <dbReference type="ARBA" id="ARBA00022942"/>
    </source>
</evidence>
<dbReference type="GO" id="GO:0019773">
    <property type="term" value="C:proteasome core complex, alpha-subunit complex"/>
    <property type="evidence" value="ECO:0007669"/>
    <property type="project" value="UniProtKB-UniRule"/>
</dbReference>
<evidence type="ECO:0000256" key="2">
    <source>
        <dbReference type="PROSITE-ProRule" id="PRU00808"/>
    </source>
</evidence>
<name>A0A1Y3E305_9BILA</name>
<evidence type="ECO:0000313" key="4">
    <source>
        <dbReference type="Proteomes" id="UP000243006"/>
    </source>
</evidence>
<dbReference type="InterPro" id="IPR001353">
    <property type="entry name" value="Proteasome_sua/b"/>
</dbReference>
<reference evidence="3 4" key="1">
    <citation type="submission" date="2015-04" db="EMBL/GenBank/DDBJ databases">
        <title>Draft genome of the roundworm Trichinella nativa.</title>
        <authorList>
            <person name="Mitreva M."/>
        </authorList>
    </citation>
    <scope>NUCLEOTIDE SEQUENCE [LARGE SCALE GENOMIC DNA]</scope>
    <source>
        <strain evidence="3 4">ISS45</strain>
    </source>
</reference>
<proteinExistence type="inferred from homology"/>
<dbReference type="SUPFAM" id="SSF56235">
    <property type="entry name" value="N-terminal nucleophile aminohydrolases (Ntn hydrolases)"/>
    <property type="match status" value="1"/>
</dbReference>
<dbReference type="InterPro" id="IPR029055">
    <property type="entry name" value="Ntn_hydrolases_N"/>
</dbReference>
<comment type="similarity">
    <text evidence="2">Belongs to the peptidase T1A family.</text>
</comment>
<gene>
    <name evidence="3" type="ORF">D917_07992</name>
</gene>